<dbReference type="STRING" id="418702.BJN45_17185"/>
<dbReference type="SUPFAM" id="SSF69754">
    <property type="entry name" value="Ribosome binding protein Y (YfiA homologue)"/>
    <property type="match status" value="1"/>
</dbReference>
<dbReference type="EMBL" id="MTHD01000009">
    <property type="protein sequence ID" value="OMG51654.1"/>
    <property type="molecule type" value="Genomic_DNA"/>
</dbReference>
<gene>
    <name evidence="1" type="ORF">BJN45_17185</name>
</gene>
<name>A0A1R1HZC3_9RHOO</name>
<dbReference type="Pfam" id="PF02482">
    <property type="entry name" value="Ribosomal_S30AE"/>
    <property type="match status" value="1"/>
</dbReference>
<evidence type="ECO:0008006" key="3">
    <source>
        <dbReference type="Google" id="ProtNLM"/>
    </source>
</evidence>
<comment type="caution">
    <text evidence="1">The sequence shown here is derived from an EMBL/GenBank/DDBJ whole genome shotgun (WGS) entry which is preliminary data.</text>
</comment>
<organism evidence="1 2">
    <name type="scientific">Azonexus hydrophilus</name>
    <dbReference type="NCBI Taxonomy" id="418702"/>
    <lineage>
        <taxon>Bacteria</taxon>
        <taxon>Pseudomonadati</taxon>
        <taxon>Pseudomonadota</taxon>
        <taxon>Betaproteobacteria</taxon>
        <taxon>Rhodocyclales</taxon>
        <taxon>Azonexaceae</taxon>
        <taxon>Azonexus</taxon>
    </lineage>
</organism>
<dbReference type="Gene3D" id="3.30.160.100">
    <property type="entry name" value="Ribosome hibernation promotion factor-like"/>
    <property type="match status" value="1"/>
</dbReference>
<accession>A0A1R1HZC3</accession>
<dbReference type="AlphaFoldDB" id="A0A1R1HZC3"/>
<sequence>MNVHFHTSHLCLSEPVKQYALWRLACSLGRSRDKVVRVDFHFSGDEASKDTGCRVRLQLQHGQAEISAHETLADIYWATDRAITRATRSLERQTLVQSQLLRRHAD</sequence>
<dbReference type="InterPro" id="IPR036567">
    <property type="entry name" value="RHF-like"/>
</dbReference>
<keyword evidence="2" id="KW-1185">Reference proteome</keyword>
<proteinExistence type="predicted"/>
<protein>
    <recommendedName>
        <fullName evidence="3">30S ribosomal protein S30</fullName>
    </recommendedName>
</protein>
<evidence type="ECO:0000313" key="2">
    <source>
        <dbReference type="Proteomes" id="UP000187526"/>
    </source>
</evidence>
<evidence type="ECO:0000313" key="1">
    <source>
        <dbReference type="EMBL" id="OMG51654.1"/>
    </source>
</evidence>
<reference evidence="1 2" key="1">
    <citation type="submission" date="2016-10" db="EMBL/GenBank/DDBJ databases">
        <title>Alkaliphiles isolated from bioreactors.</title>
        <authorList>
            <person name="Salah Z."/>
            <person name="Rout S.P."/>
            <person name="Humphreys P.N."/>
        </authorList>
    </citation>
    <scope>NUCLEOTIDE SEQUENCE [LARGE SCALE GENOMIC DNA]</scope>
    <source>
        <strain evidence="1 2">ZS02</strain>
    </source>
</reference>
<dbReference type="InterPro" id="IPR003489">
    <property type="entry name" value="RHF/RaiA"/>
</dbReference>
<dbReference type="Proteomes" id="UP000187526">
    <property type="component" value="Unassembled WGS sequence"/>
</dbReference>
<dbReference type="RefSeq" id="WP_076097494.1">
    <property type="nucleotide sequence ID" value="NZ_CAJHOB010000013.1"/>
</dbReference>